<protein>
    <submittedName>
        <fullName evidence="1">Retrovirus-related pol polyprotein from transposon RE1</fullName>
    </submittedName>
</protein>
<dbReference type="EMBL" id="CM039177">
    <property type="protein sequence ID" value="KAH9698356.1"/>
    <property type="molecule type" value="Genomic_DNA"/>
</dbReference>
<reference evidence="2" key="1">
    <citation type="journal article" date="2023" name="Hortic. Res.">
        <title>A chromosome-level phased genome enabling allele-level studies in sweet orange: a case study on citrus Huanglongbing tolerance.</title>
        <authorList>
            <person name="Wu B."/>
            <person name="Yu Q."/>
            <person name="Deng Z."/>
            <person name="Duan Y."/>
            <person name="Luo F."/>
            <person name="Gmitter F. Jr."/>
        </authorList>
    </citation>
    <scope>NUCLEOTIDE SEQUENCE [LARGE SCALE GENOMIC DNA]</scope>
    <source>
        <strain evidence="2">cv. Valencia</strain>
    </source>
</reference>
<accession>A0ACB8IN68</accession>
<sequence>MVSEPVRASSSTQQTNQQSQINFSFNTPIKLDHSNYLLWRFQVLASIRGNRLEGFINGTKLAPEEQFTQVGADGSIQKIDNPEYQNWRSQDQTLLRWMLSSISEGTLNLVINCGSSFDVWRTLEKKFGVQFEARVLQLRYELNTLRKESMSIEDYCIKMKTVANKLASAGSPITEKYLMLTILNSLGAGYRDIATFITGSKMDYDDAYALLLTHETRLEQEQNDKSMFNANYAYTNAYYPRAFYAQSRNNFRRGGYAGAQFGNTSRNHTTGRGNIFQSPRMFNGNHRGIPSNAKELVCQICFKPSHTADICWHRFVEDYVPSSRSLGRGKGPRSTYIANFDGFTYPNQGYDNYDNHPASETSCYSRIDNYAPAEAYVANFESFADDGWYLDSGATHYLTSNMENLHFKEDYKGTDQLIIGNGQGLLISHIGHAFLSFRASKYPYTHATTITLKDMLLVPTITKNFLSISKLTSNNSLSVEFCENVCYVKDMKGQVLLQGLVEKGLYKLLMKSSSLSSSAYHTSPAFHLSQLQSHKPISMLSCSNVSSISHHCNSFDKTCFSSISNKCNKKHDELTLLHRKFGHPSSTILMHLLKTCKQVKVSQKSILSPVHSICEACQLGKAHKQHFSTTETKTTQVLELIHTDLWGPSPTTPRNGFKYYISFVDDYSSSFEDTYSAGVPSDEQNPVLPENTNNLNQQESSSYSLSEPSISQVIPQIPESTQTQPGPQTSNQQHTEYNPNRIQISQPTHKMITRSKSGIFKPKLYTSTLINKEPDTVQEAPNDKNWYKAMKEEYEALIRNETWSFIPPPTEYKIVGNKWVFRVKKNSDGSIAKYKARLVAKGFQQTEGIDYFETFSPVIKASTVKVILSLAAMHKDVYMYQPEGFVDEKRSGYVWPNSDELEKFILYFSKVFALKDLGRLSYFLSIEVSYAKNNIYLSQRKYIRDLLSKADMLHCKGCDTPMVTGTKLQKEAKGSLGQHVKDATSYRSLIGGLQYLVLTRPEIAFAVNKLSQYVYAPTLQHIIACSTPNVSILLCFTGVDHPDGGPSKQVITQALGEKLATQQQKAPEASKQLNPATTKSKAQPVCSKDERSTANNRSSKELRKANKYSSPSHPQSNGQEKSINKIIKGNLKKKLEGRKGNWVDELPSVLWAYKTTQNVATEETLLAIAFEIDAIIHVEIGIPSNRTAHFNEEDNMSLIAAALDLSTEKRARVELQMAT</sequence>
<evidence type="ECO:0000313" key="2">
    <source>
        <dbReference type="Proteomes" id="UP000829398"/>
    </source>
</evidence>
<name>A0ACB8IN68_CITSI</name>
<gene>
    <name evidence="1" type="ORF">KPL71_023984</name>
</gene>
<keyword evidence="2" id="KW-1185">Reference proteome</keyword>
<dbReference type="Proteomes" id="UP000829398">
    <property type="component" value="Chromosome 8"/>
</dbReference>
<organism evidence="1 2">
    <name type="scientific">Citrus sinensis</name>
    <name type="common">Sweet orange</name>
    <name type="synonym">Citrus aurantium var. sinensis</name>
    <dbReference type="NCBI Taxonomy" id="2711"/>
    <lineage>
        <taxon>Eukaryota</taxon>
        <taxon>Viridiplantae</taxon>
        <taxon>Streptophyta</taxon>
        <taxon>Embryophyta</taxon>
        <taxon>Tracheophyta</taxon>
        <taxon>Spermatophyta</taxon>
        <taxon>Magnoliopsida</taxon>
        <taxon>eudicotyledons</taxon>
        <taxon>Gunneridae</taxon>
        <taxon>Pentapetalae</taxon>
        <taxon>rosids</taxon>
        <taxon>malvids</taxon>
        <taxon>Sapindales</taxon>
        <taxon>Rutaceae</taxon>
        <taxon>Aurantioideae</taxon>
        <taxon>Citrus</taxon>
    </lineage>
</organism>
<evidence type="ECO:0000313" key="1">
    <source>
        <dbReference type="EMBL" id="KAH9698356.1"/>
    </source>
</evidence>
<comment type="caution">
    <text evidence="1">The sequence shown here is derived from an EMBL/GenBank/DDBJ whole genome shotgun (WGS) entry which is preliminary data.</text>
</comment>
<proteinExistence type="predicted"/>